<gene>
    <name evidence="5" type="ORF">BSR29_00250</name>
</gene>
<dbReference type="RefSeq" id="WP_073708328.1">
    <property type="nucleotide sequence ID" value="NZ_MQSV01000001.1"/>
</dbReference>
<dbReference type="InterPro" id="IPR050923">
    <property type="entry name" value="Cell_Proc_Reg/RNA_Proc"/>
</dbReference>
<evidence type="ECO:0000259" key="4">
    <source>
        <dbReference type="PROSITE" id="PS50006"/>
    </source>
</evidence>
<evidence type="ECO:0000256" key="1">
    <source>
        <dbReference type="ARBA" id="ARBA00022553"/>
    </source>
</evidence>
<evidence type="ECO:0000313" key="6">
    <source>
        <dbReference type="Proteomes" id="UP000186785"/>
    </source>
</evidence>
<dbReference type="Gene3D" id="2.60.200.20">
    <property type="match status" value="1"/>
</dbReference>
<dbReference type="InterPro" id="IPR008984">
    <property type="entry name" value="SMAD_FHA_dom_sf"/>
</dbReference>
<dbReference type="Proteomes" id="UP000186785">
    <property type="component" value="Unassembled WGS sequence"/>
</dbReference>
<sequence length="187" mass="20446">MNDELLLTIFRIGYLVLLWLMVLGCLSVLRRDIFGTVVTPRGKGRAARTSARAVRKAEKAAQAEAKRRAKDAKRESTVLPGMPGSFPVPESDQPLRLIVTGGPLAGTSLPLGSAPILIGRSPSCTLVLDDNYASGRHARLFPDETSWWLEDLDSTNGTFMDDERVVEARPLQPGVRFRVGQTTMEIG</sequence>
<proteinExistence type="predicted"/>
<reference evidence="5 6" key="1">
    <citation type="submission" date="2016-11" db="EMBL/GenBank/DDBJ databases">
        <title>Actinomyces gypaetusis sp. nov. isolated from the vulture Gypaetus barbatus in Qinghai Tibet Plateau China.</title>
        <authorList>
            <person name="Meng X."/>
        </authorList>
    </citation>
    <scope>NUCLEOTIDE SEQUENCE [LARGE SCALE GENOMIC DNA]</scope>
    <source>
        <strain evidence="5 6">VUL4_2</strain>
    </source>
</reference>
<dbReference type="PROSITE" id="PS50006">
    <property type="entry name" value="FHA_DOMAIN"/>
    <property type="match status" value="1"/>
</dbReference>
<keyword evidence="6" id="KW-1185">Reference proteome</keyword>
<organism evidence="5 6">
    <name type="scientific">Boudabousia liubingyangii</name>
    <dbReference type="NCBI Taxonomy" id="1921764"/>
    <lineage>
        <taxon>Bacteria</taxon>
        <taxon>Bacillati</taxon>
        <taxon>Actinomycetota</taxon>
        <taxon>Actinomycetes</taxon>
        <taxon>Actinomycetales</taxon>
        <taxon>Actinomycetaceae</taxon>
        <taxon>Boudabousia</taxon>
    </lineage>
</organism>
<evidence type="ECO:0000313" key="5">
    <source>
        <dbReference type="EMBL" id="OKL49437.1"/>
    </source>
</evidence>
<protein>
    <recommendedName>
        <fullName evidence="4">FHA domain-containing protein</fullName>
    </recommendedName>
</protein>
<feature type="region of interest" description="Disordered" evidence="2">
    <location>
        <begin position="62"/>
        <end position="85"/>
    </location>
</feature>
<dbReference type="AlphaFoldDB" id="A0A1Q5PPH7"/>
<dbReference type="SUPFAM" id="SSF49879">
    <property type="entry name" value="SMAD/FHA domain"/>
    <property type="match status" value="1"/>
</dbReference>
<accession>A0A1Q5PPH7</accession>
<dbReference type="PANTHER" id="PTHR23308">
    <property type="entry name" value="NUCLEAR INHIBITOR OF PROTEIN PHOSPHATASE-1"/>
    <property type="match status" value="1"/>
</dbReference>
<keyword evidence="3" id="KW-1133">Transmembrane helix</keyword>
<dbReference type="InterPro" id="IPR000253">
    <property type="entry name" value="FHA_dom"/>
</dbReference>
<name>A0A1Q5PPH7_9ACTO</name>
<dbReference type="STRING" id="1921764.BSR28_02230"/>
<feature type="transmembrane region" description="Helical" evidence="3">
    <location>
        <begin position="6"/>
        <end position="29"/>
    </location>
</feature>
<comment type="caution">
    <text evidence="5">The sequence shown here is derived from an EMBL/GenBank/DDBJ whole genome shotgun (WGS) entry which is preliminary data.</text>
</comment>
<feature type="compositionally biased region" description="Basic and acidic residues" evidence="2">
    <location>
        <begin position="62"/>
        <end position="76"/>
    </location>
</feature>
<dbReference type="Pfam" id="PF00498">
    <property type="entry name" value="FHA"/>
    <property type="match status" value="1"/>
</dbReference>
<keyword evidence="1" id="KW-0597">Phosphoprotein</keyword>
<dbReference type="SMART" id="SM00240">
    <property type="entry name" value="FHA"/>
    <property type="match status" value="1"/>
</dbReference>
<evidence type="ECO:0000256" key="2">
    <source>
        <dbReference type="SAM" id="MobiDB-lite"/>
    </source>
</evidence>
<dbReference type="OrthoDB" id="277520at2"/>
<feature type="domain" description="FHA" evidence="4">
    <location>
        <begin position="116"/>
        <end position="165"/>
    </location>
</feature>
<evidence type="ECO:0000256" key="3">
    <source>
        <dbReference type="SAM" id="Phobius"/>
    </source>
</evidence>
<keyword evidence="3" id="KW-0812">Transmembrane</keyword>
<keyword evidence="3" id="KW-0472">Membrane</keyword>
<dbReference type="EMBL" id="MQSV01000001">
    <property type="protein sequence ID" value="OKL49437.1"/>
    <property type="molecule type" value="Genomic_DNA"/>
</dbReference>